<dbReference type="Proteomes" id="UP000424805">
    <property type="component" value="Unassembled WGS sequence"/>
</dbReference>
<dbReference type="InterPro" id="IPR000477">
    <property type="entry name" value="RT_dom"/>
</dbReference>
<dbReference type="CDD" id="cd01651">
    <property type="entry name" value="RT_G2_intron"/>
    <property type="match status" value="1"/>
</dbReference>
<dbReference type="PANTHER" id="PTHR34047">
    <property type="entry name" value="NUCLEAR INTRON MATURASE 1, MITOCHONDRIAL-RELATED"/>
    <property type="match status" value="1"/>
</dbReference>
<keyword evidence="3" id="KW-0548">Nucleotidyltransferase</keyword>
<comment type="caution">
    <text evidence="3">The sequence shown here is derived from an EMBL/GenBank/DDBJ whole genome shotgun (WGS) entry which is preliminary data.</text>
</comment>
<reference evidence="3 4" key="1">
    <citation type="journal article" date="2019" name="Nat. Med.">
        <title>A library of human gut bacterial isolates paired with longitudinal multiomics data enables mechanistic microbiome research.</title>
        <authorList>
            <person name="Poyet M."/>
            <person name="Groussin M."/>
            <person name="Gibbons S.M."/>
            <person name="Avila-Pacheco J."/>
            <person name="Jiang X."/>
            <person name="Kearney S.M."/>
            <person name="Perrotta A.R."/>
            <person name="Berdy B."/>
            <person name="Zhao S."/>
            <person name="Lieberman T.D."/>
            <person name="Swanson P.K."/>
            <person name="Smith M."/>
            <person name="Roesemann S."/>
            <person name="Alexander J.E."/>
            <person name="Rich S.A."/>
            <person name="Livny J."/>
            <person name="Vlamakis H."/>
            <person name="Clish C."/>
            <person name="Bullock K."/>
            <person name="Deik A."/>
            <person name="Scott J."/>
            <person name="Pierce K.A."/>
            <person name="Xavier R.J."/>
            <person name="Alm E.J."/>
        </authorList>
    </citation>
    <scope>NUCLEOTIDE SEQUENCE [LARGE SCALE GENOMIC DNA]</scope>
    <source>
        <strain evidence="3 4">BIOML-A15</strain>
    </source>
</reference>
<evidence type="ECO:0000313" key="3">
    <source>
        <dbReference type="EMBL" id="KAA4620470.1"/>
    </source>
</evidence>
<name>A0A7J4XRB7_BACOV</name>
<dbReference type="PANTHER" id="PTHR34047:SF10">
    <property type="entry name" value="GROUP II INTRON-ASSOCIATED OPEN READING FRAME"/>
    <property type="match status" value="1"/>
</dbReference>
<evidence type="ECO:0000256" key="1">
    <source>
        <dbReference type="ARBA" id="ARBA00034120"/>
    </source>
</evidence>
<dbReference type="GO" id="GO:0003964">
    <property type="term" value="F:RNA-directed DNA polymerase activity"/>
    <property type="evidence" value="ECO:0007669"/>
    <property type="project" value="UniProtKB-KW"/>
</dbReference>
<dbReference type="InterPro" id="IPR043502">
    <property type="entry name" value="DNA/RNA_pol_sf"/>
</dbReference>
<dbReference type="InterPro" id="IPR051083">
    <property type="entry name" value="GrpII_Intron_Splice-Mob/Def"/>
</dbReference>
<dbReference type="EC" id="2.7.7.49" evidence="3"/>
<dbReference type="InterPro" id="IPR013597">
    <property type="entry name" value="Mat_intron_G2"/>
</dbReference>
<keyword evidence="3" id="KW-0808">Transferase</keyword>
<protein>
    <submittedName>
        <fullName evidence="3">Group II intron reverse transcriptase/maturase</fullName>
        <ecNumber evidence="3">2.7.7.49</ecNumber>
    </submittedName>
</protein>
<dbReference type="InterPro" id="IPR030931">
    <property type="entry name" value="Group_II_RT_mat"/>
</dbReference>
<accession>A0A7J4XRB7</accession>
<dbReference type="PROSITE" id="PS50878">
    <property type="entry name" value="RT_POL"/>
    <property type="match status" value="1"/>
</dbReference>
<evidence type="ECO:0000259" key="2">
    <source>
        <dbReference type="PROSITE" id="PS50878"/>
    </source>
</evidence>
<sequence>MDENNKSCASTNLSDAWDNMDWNKCERQVRKLQARIVKAQKEGRHNKVKALQWTLTHSFAAKALAVKRVTSNKGKNTSGVDKVLWDSSQGKWKAIFTLKRRGYTPQPLKRVHIKKSNGKLRPLGIPTMKDRAMQALYLMALDPVAETTADNHSYGFRKERGTADAIEQCFIILSRSVAPEWILEADIKGCFDHISHDWLLNNIPMDKTVLRKWLKCGVVFNKLLMPTEEGTPQGGIISPTLANMALDGIQKLLEERFVKRKVKGVQVYPKIHLVRYADDFIITGKSREILENEIKPMIKDFLAERGLTLSEEKTKITHIKDGFDFLGFNIKKYNNTLLTKPSEKGIDKFLEKIRTTIEKYKASPQVTLIRLLNPIITGWSNYYRTGTSAKVFQRTEFEIFRKLWRWANRRHPRKSKRWVKEKYYRKIKGQSWTFSAELEQKKPSDLKYLCLKDLASVKRKKHVKIKHDANPYDTEYKHYFEERNTRKKLDAMKGKDSSLKYAWERQKRTCPICGKTLNLTSKWYVISEYCNNQRKQVIYHEYCYKNDVSSIKEVL</sequence>
<dbReference type="Pfam" id="PF00078">
    <property type="entry name" value="RVT_1"/>
    <property type="match status" value="1"/>
</dbReference>
<feature type="domain" description="Reverse transcriptase" evidence="2">
    <location>
        <begin position="94"/>
        <end position="330"/>
    </location>
</feature>
<comment type="similarity">
    <text evidence="1">Belongs to the bacterial reverse transcriptase family.</text>
</comment>
<dbReference type="InterPro" id="IPR025960">
    <property type="entry name" value="RVT_N"/>
</dbReference>
<dbReference type="Gene3D" id="3.30.70.270">
    <property type="match status" value="1"/>
</dbReference>
<dbReference type="InterPro" id="IPR043128">
    <property type="entry name" value="Rev_trsase/Diguanyl_cyclase"/>
</dbReference>
<proteinExistence type="inferred from homology"/>
<dbReference type="Pfam" id="PF08388">
    <property type="entry name" value="GIIM"/>
    <property type="match status" value="1"/>
</dbReference>
<dbReference type="NCBIfam" id="TIGR04416">
    <property type="entry name" value="group_II_RT_mat"/>
    <property type="match status" value="1"/>
</dbReference>
<gene>
    <name evidence="3" type="primary">ltrA</name>
    <name evidence="3" type="ORF">F3B90_23995</name>
</gene>
<evidence type="ECO:0000313" key="4">
    <source>
        <dbReference type="Proteomes" id="UP000424805"/>
    </source>
</evidence>
<dbReference type="Pfam" id="PF13655">
    <property type="entry name" value="RVT_N"/>
    <property type="match status" value="1"/>
</dbReference>
<dbReference type="AlphaFoldDB" id="A0A7J4XRB7"/>
<dbReference type="EMBL" id="VWFP01000036">
    <property type="protein sequence ID" value="KAA4620470.1"/>
    <property type="molecule type" value="Genomic_DNA"/>
</dbReference>
<keyword evidence="3" id="KW-0695">RNA-directed DNA polymerase</keyword>
<organism evidence="3 4">
    <name type="scientific">Bacteroides ovatus</name>
    <dbReference type="NCBI Taxonomy" id="28116"/>
    <lineage>
        <taxon>Bacteria</taxon>
        <taxon>Pseudomonadati</taxon>
        <taxon>Bacteroidota</taxon>
        <taxon>Bacteroidia</taxon>
        <taxon>Bacteroidales</taxon>
        <taxon>Bacteroidaceae</taxon>
        <taxon>Bacteroides</taxon>
    </lineage>
</organism>
<dbReference type="SUPFAM" id="SSF56672">
    <property type="entry name" value="DNA/RNA polymerases"/>
    <property type="match status" value="1"/>
</dbReference>